<evidence type="ECO:0000313" key="3">
    <source>
        <dbReference type="Proteomes" id="UP000078561"/>
    </source>
</evidence>
<reference evidence="2" key="1">
    <citation type="submission" date="2016-04" db="EMBL/GenBank/DDBJ databases">
        <authorList>
            <person name="Evans L.H."/>
            <person name="Alamgir A."/>
            <person name="Owens N."/>
            <person name="Weber N.D."/>
            <person name="Virtaneva K."/>
            <person name="Barbian K."/>
            <person name="Babar A."/>
            <person name="Rosenke K."/>
        </authorList>
    </citation>
    <scope>NUCLEOTIDE SEQUENCE [LARGE SCALE GENOMIC DNA]</scope>
    <source>
        <strain evidence="2">CBS 101.48</strain>
    </source>
</reference>
<feature type="domain" description="Ndc10" evidence="1">
    <location>
        <begin position="5"/>
        <end position="71"/>
    </location>
</feature>
<gene>
    <name evidence="2" type="primary">ABSGL_14560.1 scaffold 14663</name>
</gene>
<evidence type="ECO:0000313" key="2">
    <source>
        <dbReference type="EMBL" id="SAM08894.1"/>
    </source>
</evidence>
<protein>
    <recommendedName>
        <fullName evidence="1">Ndc10 domain-containing protein</fullName>
    </recommendedName>
</protein>
<dbReference type="InterPro" id="IPR031872">
    <property type="entry name" value="NDC10_II"/>
</dbReference>
<proteinExistence type="predicted"/>
<organism evidence="2">
    <name type="scientific">Absidia glauca</name>
    <name type="common">Pin mould</name>
    <dbReference type="NCBI Taxonomy" id="4829"/>
    <lineage>
        <taxon>Eukaryota</taxon>
        <taxon>Fungi</taxon>
        <taxon>Fungi incertae sedis</taxon>
        <taxon>Mucoromycota</taxon>
        <taxon>Mucoromycotina</taxon>
        <taxon>Mucoromycetes</taxon>
        <taxon>Mucorales</taxon>
        <taxon>Cunninghamellaceae</taxon>
        <taxon>Absidia</taxon>
    </lineage>
</organism>
<dbReference type="GO" id="GO:0003677">
    <property type="term" value="F:DNA binding"/>
    <property type="evidence" value="ECO:0007669"/>
    <property type="project" value="InterPro"/>
</dbReference>
<accession>A0A168ST71</accession>
<dbReference type="Pfam" id="PF16787">
    <property type="entry name" value="NDC10_II"/>
    <property type="match status" value="1"/>
</dbReference>
<dbReference type="Proteomes" id="UP000078561">
    <property type="component" value="Unassembled WGS sequence"/>
</dbReference>
<dbReference type="OrthoDB" id="2205501at2759"/>
<dbReference type="InterPro" id="IPR038279">
    <property type="entry name" value="Ndc10_dom2_sf"/>
</dbReference>
<sequence>MAGNVYVNVDQIRRQGRWNNTTMNGVYLTNLPREFVRSMADIPTYGRFFYLARAALDPPTSLCKKLFPAIGE</sequence>
<evidence type="ECO:0000259" key="1">
    <source>
        <dbReference type="Pfam" id="PF16787"/>
    </source>
</evidence>
<keyword evidence="3" id="KW-1185">Reference proteome</keyword>
<dbReference type="InParanoid" id="A0A168ST71"/>
<dbReference type="Gene3D" id="1.10.443.20">
    <property type="entry name" value="Centromere DNA-binding protein complex CBF3 subunit, domain 2"/>
    <property type="match status" value="1"/>
</dbReference>
<dbReference type="AlphaFoldDB" id="A0A168ST71"/>
<dbReference type="EMBL" id="LT554937">
    <property type="protein sequence ID" value="SAM08894.1"/>
    <property type="molecule type" value="Genomic_DNA"/>
</dbReference>
<name>A0A168ST71_ABSGL</name>